<comment type="caution">
    <text evidence="1">The sequence shown here is derived from an EMBL/GenBank/DDBJ whole genome shotgun (WGS) entry which is preliminary data.</text>
</comment>
<dbReference type="EMBL" id="PCRF01000072">
    <property type="protein sequence ID" value="PIP16550.1"/>
    <property type="molecule type" value="Genomic_DNA"/>
</dbReference>
<reference evidence="1 2" key="1">
    <citation type="submission" date="2017-09" db="EMBL/GenBank/DDBJ databases">
        <title>Depth-based differentiation of microbial function through sediment-hosted aquifers and enrichment of novel symbionts in the deep terrestrial subsurface.</title>
        <authorList>
            <person name="Probst A.J."/>
            <person name="Ladd B."/>
            <person name="Jarett J.K."/>
            <person name="Geller-Mcgrath D.E."/>
            <person name="Sieber C.M."/>
            <person name="Emerson J.B."/>
            <person name="Anantharaman K."/>
            <person name="Thomas B.C."/>
            <person name="Malmstrom R."/>
            <person name="Stieglmeier M."/>
            <person name="Klingl A."/>
            <person name="Woyke T."/>
            <person name="Ryan C.M."/>
            <person name="Banfield J.F."/>
        </authorList>
    </citation>
    <scope>NUCLEOTIDE SEQUENCE [LARGE SCALE GENOMIC DNA]</scope>
    <source>
        <strain evidence="1">CG23_combo_of_CG06-09_8_20_14_all_48_7</strain>
    </source>
</reference>
<gene>
    <name evidence="1" type="ORF">COX46_01545</name>
</gene>
<dbReference type="AlphaFoldDB" id="A0A2G9YBF4"/>
<proteinExistence type="predicted"/>
<organism evidence="1 2">
    <name type="scientific">bacterium (Candidatus Ratteibacteria) CG23_combo_of_CG06-09_8_20_14_all_48_7</name>
    <dbReference type="NCBI Taxonomy" id="2014292"/>
    <lineage>
        <taxon>Bacteria</taxon>
        <taxon>Candidatus Ratteibacteria</taxon>
    </lineage>
</organism>
<evidence type="ECO:0000313" key="1">
    <source>
        <dbReference type="EMBL" id="PIP16550.1"/>
    </source>
</evidence>
<protein>
    <submittedName>
        <fullName evidence="1">Uncharacterized protein</fullName>
    </submittedName>
</protein>
<accession>A0A2G9YBF4</accession>
<sequence length="82" mass="9845">MKVLIDKRLFWFLKEGSELDLSRRDHLDMYVQQIITRGRTSDIKKLLITVSHSDFTRSFARVKNFLPQQVRNFWEEGLGYPE</sequence>
<name>A0A2G9YBF4_9BACT</name>
<dbReference type="Proteomes" id="UP000230392">
    <property type="component" value="Unassembled WGS sequence"/>
</dbReference>
<evidence type="ECO:0000313" key="2">
    <source>
        <dbReference type="Proteomes" id="UP000230392"/>
    </source>
</evidence>